<dbReference type="ExpressionAtlas" id="M1BE55">
    <property type="expression patterns" value="baseline"/>
</dbReference>
<organism evidence="2 3">
    <name type="scientific">Solanum tuberosum</name>
    <name type="common">Potato</name>
    <dbReference type="NCBI Taxonomy" id="4113"/>
    <lineage>
        <taxon>Eukaryota</taxon>
        <taxon>Viridiplantae</taxon>
        <taxon>Streptophyta</taxon>
        <taxon>Embryophyta</taxon>
        <taxon>Tracheophyta</taxon>
        <taxon>Spermatophyta</taxon>
        <taxon>Magnoliopsida</taxon>
        <taxon>eudicotyledons</taxon>
        <taxon>Gunneridae</taxon>
        <taxon>Pentapetalae</taxon>
        <taxon>asterids</taxon>
        <taxon>lamiids</taxon>
        <taxon>Solanales</taxon>
        <taxon>Solanaceae</taxon>
        <taxon>Solanoideae</taxon>
        <taxon>Solaneae</taxon>
        <taxon>Solanum</taxon>
    </lineage>
</organism>
<dbReference type="HOGENOM" id="CLU_2982862_0_0_1"/>
<reference evidence="2" key="2">
    <citation type="submission" date="2015-06" db="UniProtKB">
        <authorList>
            <consortium name="EnsemblPlants"/>
        </authorList>
    </citation>
    <scope>IDENTIFICATION</scope>
    <source>
        <strain evidence="2">DM1-3 516 R44</strain>
    </source>
</reference>
<keyword evidence="3" id="KW-1185">Reference proteome</keyword>
<sequence length="58" mass="6853">MEPPEFVKLASRPKTKRVRQKDEALKRQVKNEKMFATEKVKKKQRKINLVDEGEPSQT</sequence>
<evidence type="ECO:0000256" key="1">
    <source>
        <dbReference type="SAM" id="MobiDB-lite"/>
    </source>
</evidence>
<feature type="region of interest" description="Disordered" evidence="1">
    <location>
        <begin position="1"/>
        <end position="24"/>
    </location>
</feature>
<evidence type="ECO:0000313" key="2">
    <source>
        <dbReference type="EnsemblPlants" id="PGSC0003DMT400043129"/>
    </source>
</evidence>
<reference evidence="3" key="1">
    <citation type="journal article" date="2011" name="Nature">
        <title>Genome sequence and analysis of the tuber crop potato.</title>
        <authorList>
            <consortium name="The Potato Genome Sequencing Consortium"/>
        </authorList>
    </citation>
    <scope>NUCLEOTIDE SEQUENCE [LARGE SCALE GENOMIC DNA]</scope>
    <source>
        <strain evidence="3">cv. DM1-3 516 R44</strain>
    </source>
</reference>
<protein>
    <submittedName>
        <fullName evidence="2">Transposon MuDR mudrA</fullName>
    </submittedName>
</protein>
<dbReference type="EnsemblPlants" id="PGSC0003DMT400043129">
    <property type="protein sequence ID" value="PGSC0003DMT400043129"/>
    <property type="gene ID" value="PGSC0003DMG400016734"/>
</dbReference>
<name>M1BE55_SOLTU</name>
<dbReference type="Proteomes" id="UP000011115">
    <property type="component" value="Unassembled WGS sequence"/>
</dbReference>
<evidence type="ECO:0000313" key="3">
    <source>
        <dbReference type="Proteomes" id="UP000011115"/>
    </source>
</evidence>
<proteinExistence type="predicted"/>
<dbReference type="Gramene" id="PGSC0003DMT400043129">
    <property type="protein sequence ID" value="PGSC0003DMT400043129"/>
    <property type="gene ID" value="PGSC0003DMG400016734"/>
</dbReference>
<dbReference type="AlphaFoldDB" id="M1BE55"/>
<accession>M1BE55</accession>